<dbReference type="InterPro" id="IPR023174">
    <property type="entry name" value="PDEase_CS"/>
</dbReference>
<evidence type="ECO:0000313" key="9">
    <source>
        <dbReference type="Proteomes" id="UP000708208"/>
    </source>
</evidence>
<protein>
    <recommendedName>
        <fullName evidence="5">Phosphodiesterase</fullName>
        <ecNumber evidence="5">3.1.4.-</ecNumber>
    </recommendedName>
</protein>
<dbReference type="AlphaFoldDB" id="A0A8J2KUD6"/>
<evidence type="ECO:0000313" key="8">
    <source>
        <dbReference type="EMBL" id="CAG7819891.1"/>
    </source>
</evidence>
<dbReference type="GO" id="GO:0004114">
    <property type="term" value="F:3',5'-cyclic-nucleotide phosphodiesterase activity"/>
    <property type="evidence" value="ECO:0007669"/>
    <property type="project" value="InterPro"/>
</dbReference>
<evidence type="ECO:0000256" key="3">
    <source>
        <dbReference type="ARBA" id="ARBA00022723"/>
    </source>
</evidence>
<keyword evidence="4 5" id="KW-0378">Hydrolase</keyword>
<dbReference type="PROSITE" id="PS51845">
    <property type="entry name" value="PDEASE_I_2"/>
    <property type="match status" value="1"/>
</dbReference>
<reference evidence="8" key="1">
    <citation type="submission" date="2021-06" db="EMBL/GenBank/DDBJ databases">
        <authorList>
            <person name="Hodson N. C."/>
            <person name="Mongue J. A."/>
            <person name="Jaron S. K."/>
        </authorList>
    </citation>
    <scope>NUCLEOTIDE SEQUENCE</scope>
</reference>
<evidence type="ECO:0000256" key="6">
    <source>
        <dbReference type="SAM" id="MobiDB-lite"/>
    </source>
</evidence>
<evidence type="ECO:0000256" key="4">
    <source>
        <dbReference type="ARBA" id="ARBA00022801"/>
    </source>
</evidence>
<dbReference type="FunFam" id="1.10.1300.10:FF:000003">
    <property type="entry name" value="Phosphodiesterase"/>
    <property type="match status" value="1"/>
</dbReference>
<proteinExistence type="inferred from homology"/>
<keyword evidence="2" id="KW-0140">cGMP</keyword>
<evidence type="ECO:0000256" key="5">
    <source>
        <dbReference type="RuleBase" id="RU363067"/>
    </source>
</evidence>
<dbReference type="PANTHER" id="PTHR11347">
    <property type="entry name" value="CYCLIC NUCLEOTIDE PHOSPHODIESTERASE"/>
    <property type="match status" value="1"/>
</dbReference>
<feature type="region of interest" description="Disordered" evidence="6">
    <location>
        <begin position="104"/>
        <end position="123"/>
    </location>
</feature>
<dbReference type="Pfam" id="PF01590">
    <property type="entry name" value="GAF"/>
    <property type="match status" value="2"/>
</dbReference>
<dbReference type="InterPro" id="IPR003018">
    <property type="entry name" value="GAF"/>
</dbReference>
<comment type="caution">
    <text evidence="8">The sequence shown here is derived from an EMBL/GenBank/DDBJ whole genome shotgun (WGS) entry which is preliminary data.</text>
</comment>
<dbReference type="GO" id="GO:0046872">
    <property type="term" value="F:metal ion binding"/>
    <property type="evidence" value="ECO:0007669"/>
    <property type="project" value="UniProtKB-KW"/>
</dbReference>
<dbReference type="EMBL" id="CAJVCH010462635">
    <property type="protein sequence ID" value="CAG7819891.1"/>
    <property type="molecule type" value="Genomic_DNA"/>
</dbReference>
<feature type="compositionally biased region" description="Polar residues" evidence="6">
    <location>
        <begin position="73"/>
        <end position="88"/>
    </location>
</feature>
<evidence type="ECO:0000259" key="7">
    <source>
        <dbReference type="PROSITE" id="PS51845"/>
    </source>
</evidence>
<dbReference type="PROSITE" id="PS00126">
    <property type="entry name" value="PDEASE_I_1"/>
    <property type="match status" value="1"/>
</dbReference>
<dbReference type="InterPro" id="IPR003607">
    <property type="entry name" value="HD/PDEase_dom"/>
</dbReference>
<organism evidence="8 9">
    <name type="scientific">Allacma fusca</name>
    <dbReference type="NCBI Taxonomy" id="39272"/>
    <lineage>
        <taxon>Eukaryota</taxon>
        <taxon>Metazoa</taxon>
        <taxon>Ecdysozoa</taxon>
        <taxon>Arthropoda</taxon>
        <taxon>Hexapoda</taxon>
        <taxon>Collembola</taxon>
        <taxon>Symphypleona</taxon>
        <taxon>Sminthuridae</taxon>
        <taxon>Allacma</taxon>
    </lineage>
</organism>
<keyword evidence="9" id="KW-1185">Reference proteome</keyword>
<comment type="similarity">
    <text evidence="1 5">Belongs to the cyclic nucleotide phosphodiesterase family.</text>
</comment>
<dbReference type="GO" id="GO:0007165">
    <property type="term" value="P:signal transduction"/>
    <property type="evidence" value="ECO:0007669"/>
    <property type="project" value="InterPro"/>
</dbReference>
<dbReference type="OrthoDB" id="74705at2759"/>
<evidence type="ECO:0000256" key="1">
    <source>
        <dbReference type="ARBA" id="ARBA00007648"/>
    </source>
</evidence>
<feature type="region of interest" description="Disordered" evidence="6">
    <location>
        <begin position="134"/>
        <end position="159"/>
    </location>
</feature>
<feature type="domain" description="PDEase" evidence="7">
    <location>
        <begin position="600"/>
        <end position="924"/>
    </location>
</feature>
<dbReference type="SMART" id="SM00471">
    <property type="entry name" value="HDc"/>
    <property type="match status" value="1"/>
</dbReference>
<keyword evidence="3 5" id="KW-0479">Metal-binding</keyword>
<dbReference type="Pfam" id="PF00233">
    <property type="entry name" value="PDEase_I"/>
    <property type="match status" value="1"/>
</dbReference>
<evidence type="ECO:0000256" key="2">
    <source>
        <dbReference type="ARBA" id="ARBA00022535"/>
    </source>
</evidence>
<feature type="compositionally biased region" description="Polar residues" evidence="6">
    <location>
        <begin position="135"/>
        <end position="147"/>
    </location>
</feature>
<feature type="compositionally biased region" description="Basic residues" evidence="6">
    <location>
        <begin position="114"/>
        <end position="123"/>
    </location>
</feature>
<feature type="region of interest" description="Disordered" evidence="6">
    <location>
        <begin position="60"/>
        <end position="96"/>
    </location>
</feature>
<comment type="cofactor">
    <cofactor evidence="5">
        <name>a divalent metal cation</name>
        <dbReference type="ChEBI" id="CHEBI:60240"/>
    </cofactor>
    <text evidence="5">Binds 2 divalent metal cations per subunit. Site 1 may preferentially bind zinc ions, while site 2 has a preference for magnesium and/or manganese ions.</text>
</comment>
<dbReference type="Proteomes" id="UP000708208">
    <property type="component" value="Unassembled WGS sequence"/>
</dbReference>
<dbReference type="CDD" id="cd00077">
    <property type="entry name" value="HDc"/>
    <property type="match status" value="1"/>
</dbReference>
<accession>A0A8J2KUD6</accession>
<sequence length="949" mass="106809">MTKFESDEVKKWLDENSSFFRDYFLKKGDISLVNQWLSDHGFLVLNHGNVGNRSPVFLGPPVIPGNEKRNSTSRRASGASNNSGTMSPVSPGDRFHEFQIPTFHDDEHNGSLSSHKRNNSKRCLRNDFARAKSRSAFQTQDGSSSPISPGFLPTPASRRSSLKEMRKYTSLPPNSINILSLLIESKVKLPRYASKNLEIKRELRKLDERTFFLDVVKDIANDLDLKSLTKKITENMAILLDAEAASLFLVQGPKGKQSLVSKVFDVPCGANILPSHSDDNAVQVPWGRGILGWVAEVGETVNLQAASEDPRYNDAVDRILGQQTDSLLCMPVRSASDDEIIAVAQAVNKTSGSNYSWACRFDREDEKLLETYLQFVGIAITNAQIMEASRREYDRNRNLLEVVHDLFEEQTSIEKVILKIMERAQKLLKCERAAVLLIDETVGQVQEHVIFSKLFELNSPGESLNSTHNYNVETRQLSPGKAGDDQISCSILKLAEQVASTGEVINIAEMVEVSRGCCGNLRSLLAMPIRNRHSEIIGVATIVNKLNSMPFNDNDEQLFEAFTIFCGLGINNTLMYAELEMAIAKQKVAIEVLSYHNTATIKEVETITSKDVPSADDWNLCSLTFDDFSLETNEMVVAAVRMFLDLGLVARFKMDYSTVCRWLLTVQRNYRDVPYHNWRHAFNVAQVMFAVLTSCEMKDTFPELEVLAMFVACLCHDLDHRGTNNSFQAKTGSAIALLYGTQNTMEHHHFNHAVMIINSEGHNIFSGLSSEHYSRVMNVLKQCILATDLTIYFQKRDIFFDLVAAGKYSWENEEQREVLRCMLMTASDLAASTKPWTVQRKVAELVTAEFFAQGDQERKQLQITPPASMDREREHELPQLQMSWINNICLPLYQSLSEMNPRFEAMRNGASENMTSWEELAKQPAAAPVMHSPTTPVLKFTPVTVAFVD</sequence>
<dbReference type="EC" id="3.1.4.-" evidence="5"/>
<dbReference type="InterPro" id="IPR002073">
    <property type="entry name" value="PDEase_catalytic_dom"/>
</dbReference>
<name>A0A8J2KUD6_9HEXA</name>
<gene>
    <name evidence="8" type="ORF">AFUS01_LOCUS30310</name>
</gene>
<dbReference type="SMART" id="SM00065">
    <property type="entry name" value="GAF"/>
    <property type="match status" value="2"/>
</dbReference>